<evidence type="ECO:0000313" key="2">
    <source>
        <dbReference type="EMBL" id="TCO48349.1"/>
    </source>
</evidence>
<feature type="region of interest" description="Disordered" evidence="1">
    <location>
        <begin position="1"/>
        <end position="35"/>
    </location>
</feature>
<dbReference type="InterPro" id="IPR051209">
    <property type="entry name" value="FAD-bind_Monooxygenase_sf"/>
</dbReference>
<dbReference type="Pfam" id="PF13738">
    <property type="entry name" value="Pyr_redox_3"/>
    <property type="match status" value="1"/>
</dbReference>
<keyword evidence="3" id="KW-1185">Reference proteome</keyword>
<dbReference type="Proteomes" id="UP000295573">
    <property type="component" value="Unassembled WGS sequence"/>
</dbReference>
<evidence type="ECO:0000313" key="3">
    <source>
        <dbReference type="Proteomes" id="UP000295573"/>
    </source>
</evidence>
<dbReference type="SUPFAM" id="SSF51905">
    <property type="entry name" value="FAD/NAD(P)-binding domain"/>
    <property type="match status" value="1"/>
</dbReference>
<sequence length="524" mass="57883">MLGGVQRKAEGEARSGVLRASPSNAALCPPSAAQPRQDPRIEAQVVIVGSGFAGLCMGIKLRQAGCEDFVILEKAGDLGGTWRDNTYPGCACDIPSYLYSFSFEQNPHWTRMFAPWDEILAYLRHCADKYGISDKIRYGAEVTEAAFDEETGRWTVTVNGDETIETQALVAGVGSLHQPKLPDIPGLDSFAGTTFHSAQWNHEHDLRGRNVAVIGTGASAIQFVPKVAEQAAHLDLFQRTPPWITPKPDRAIGPRERALHARFPAGQRAIRNAIYWGLEGRGLGFAGNPKLMKALEIQAKRHLRKQVTDPALRAKLTPNYQIGCKRILISNDYYPALARPNVAVVTDSIARITPTGVVTADGVEHRCDTIVLGTGFEVSGNLTRMRILGKDDIDLAEHWKRDGIGAHLGITVAGYPNLFLLVGPNTVLGHSSMVFMIEAQVRYVMQALDLLRRRGASYVEVREEAQERFVGGIQNELGDTVWQSGCNSWYLDAQGRNSVIWPEFTVSYWRRTRRLDPSDFVLVH</sequence>
<proteinExistence type="predicted"/>
<reference evidence="2 3" key="1">
    <citation type="journal article" date="2015" name="Stand. Genomic Sci.">
        <title>Genomic Encyclopedia of Bacterial and Archaeal Type Strains, Phase III: the genomes of soil and plant-associated and newly described type strains.</title>
        <authorList>
            <person name="Whitman W.B."/>
            <person name="Woyke T."/>
            <person name="Klenk H.P."/>
            <person name="Zhou Y."/>
            <person name="Lilburn T.G."/>
            <person name="Beck B.J."/>
            <person name="De Vos P."/>
            <person name="Vandamme P."/>
            <person name="Eisen J.A."/>
            <person name="Garrity G."/>
            <person name="Hugenholtz P."/>
            <person name="Kyrpides N.C."/>
        </authorList>
    </citation>
    <scope>NUCLEOTIDE SEQUENCE [LARGE SCALE GENOMIC DNA]</scope>
    <source>
        <strain evidence="2 3">VKM Ac-2541</strain>
    </source>
</reference>
<organism evidence="2 3">
    <name type="scientific">Kribbella antiqua</name>
    <dbReference type="NCBI Taxonomy" id="2512217"/>
    <lineage>
        <taxon>Bacteria</taxon>
        <taxon>Bacillati</taxon>
        <taxon>Actinomycetota</taxon>
        <taxon>Actinomycetes</taxon>
        <taxon>Propionibacteriales</taxon>
        <taxon>Kribbellaceae</taxon>
        <taxon>Kribbella</taxon>
    </lineage>
</organism>
<dbReference type="PANTHER" id="PTHR42877:SF4">
    <property type="entry name" value="FAD_NAD(P)-BINDING DOMAIN-CONTAINING PROTEIN-RELATED"/>
    <property type="match status" value="1"/>
</dbReference>
<gene>
    <name evidence="2" type="ORF">EV646_104166</name>
</gene>
<dbReference type="InterPro" id="IPR036188">
    <property type="entry name" value="FAD/NAD-bd_sf"/>
</dbReference>
<dbReference type="PANTHER" id="PTHR42877">
    <property type="entry name" value="L-ORNITHINE N(5)-MONOOXYGENASE-RELATED"/>
    <property type="match status" value="1"/>
</dbReference>
<protein>
    <submittedName>
        <fullName evidence="2">Cation diffusion facilitator CzcD-associated flavoprotein CzcO</fullName>
    </submittedName>
</protein>
<name>A0A4R2IWU9_9ACTN</name>
<dbReference type="AlphaFoldDB" id="A0A4R2IWU9"/>
<dbReference type="EMBL" id="SLWR01000004">
    <property type="protein sequence ID" value="TCO48349.1"/>
    <property type="molecule type" value="Genomic_DNA"/>
</dbReference>
<accession>A0A4R2IWU9</accession>
<comment type="caution">
    <text evidence="2">The sequence shown here is derived from an EMBL/GenBank/DDBJ whole genome shotgun (WGS) entry which is preliminary data.</text>
</comment>
<evidence type="ECO:0000256" key="1">
    <source>
        <dbReference type="SAM" id="MobiDB-lite"/>
    </source>
</evidence>
<dbReference type="Gene3D" id="3.50.50.60">
    <property type="entry name" value="FAD/NAD(P)-binding domain"/>
    <property type="match status" value="2"/>
</dbReference>